<proteinExistence type="predicted"/>
<organism evidence="2 3">
    <name type="scientific">Actinomadura fibrosa</name>
    <dbReference type="NCBI Taxonomy" id="111802"/>
    <lineage>
        <taxon>Bacteria</taxon>
        <taxon>Bacillati</taxon>
        <taxon>Actinomycetota</taxon>
        <taxon>Actinomycetes</taxon>
        <taxon>Streptosporangiales</taxon>
        <taxon>Thermomonosporaceae</taxon>
        <taxon>Actinomadura</taxon>
    </lineage>
</organism>
<dbReference type="InterPro" id="IPR010982">
    <property type="entry name" value="Lambda_DNA-bd_dom_sf"/>
</dbReference>
<comment type="caution">
    <text evidence="2">The sequence shown here is derived from an EMBL/GenBank/DDBJ whole genome shotgun (WGS) entry which is preliminary data.</text>
</comment>
<gene>
    <name evidence="2" type="ORF">ACFQZM_29090</name>
</gene>
<feature type="domain" description="HTH cro/C1-type" evidence="1">
    <location>
        <begin position="17"/>
        <end position="71"/>
    </location>
</feature>
<reference evidence="3" key="1">
    <citation type="journal article" date="2019" name="Int. J. Syst. Evol. Microbiol.">
        <title>The Global Catalogue of Microorganisms (GCM) 10K type strain sequencing project: providing services to taxonomists for standard genome sequencing and annotation.</title>
        <authorList>
            <consortium name="The Broad Institute Genomics Platform"/>
            <consortium name="The Broad Institute Genome Sequencing Center for Infectious Disease"/>
            <person name="Wu L."/>
            <person name="Ma J."/>
        </authorList>
    </citation>
    <scope>NUCLEOTIDE SEQUENCE [LARGE SCALE GENOMIC DNA]</scope>
    <source>
        <strain evidence="3">JCM 9371</strain>
    </source>
</reference>
<protein>
    <submittedName>
        <fullName evidence="2">Helix-turn-helix domain-containing protein</fullName>
    </submittedName>
</protein>
<dbReference type="RefSeq" id="WP_131763330.1">
    <property type="nucleotide sequence ID" value="NZ_CAACUY010000321.1"/>
</dbReference>
<evidence type="ECO:0000313" key="3">
    <source>
        <dbReference type="Proteomes" id="UP001597063"/>
    </source>
</evidence>
<dbReference type="Proteomes" id="UP001597063">
    <property type="component" value="Unassembled WGS sequence"/>
</dbReference>
<dbReference type="SUPFAM" id="SSF47413">
    <property type="entry name" value="lambda repressor-like DNA-binding domains"/>
    <property type="match status" value="1"/>
</dbReference>
<sequence>MAPQVPTVRQRRLGLELRRLRDANSLTVEQIASRLNWSASKLSRLENAKIGARVSDVRLLLELYGVDESHKGEILALAHAATQPGWWLDYRHDINKGLADYIAYEDEAESVRQYETQVIPGLLQSPGYARYVIASYSAVVPTSPAVVDRRVKARLRRQDVLRRASPLRLSVILDESVLLRRIGDATIMNEQLTRLAEWSRLPNITLRVMPLHVNRSPVMSESFTLMSFSTAYDAELYDVVILENISSSEFRDEDTSYFYQLAWEQLIRSTLDPDESRQLVLRTAQERWGELEADHHEPL</sequence>
<keyword evidence="3" id="KW-1185">Reference proteome</keyword>
<dbReference type="CDD" id="cd00093">
    <property type="entry name" value="HTH_XRE"/>
    <property type="match status" value="1"/>
</dbReference>
<dbReference type="InterPro" id="IPR043917">
    <property type="entry name" value="DUF5753"/>
</dbReference>
<name>A0ABW2XQG8_9ACTN</name>
<evidence type="ECO:0000313" key="2">
    <source>
        <dbReference type="EMBL" id="MFD0688584.1"/>
    </source>
</evidence>
<dbReference type="PROSITE" id="PS50943">
    <property type="entry name" value="HTH_CROC1"/>
    <property type="match status" value="1"/>
</dbReference>
<dbReference type="Pfam" id="PF19054">
    <property type="entry name" value="DUF5753"/>
    <property type="match status" value="1"/>
</dbReference>
<dbReference type="Gene3D" id="1.10.260.40">
    <property type="entry name" value="lambda repressor-like DNA-binding domains"/>
    <property type="match status" value="1"/>
</dbReference>
<dbReference type="EMBL" id="JBHTGP010000014">
    <property type="protein sequence ID" value="MFD0688584.1"/>
    <property type="molecule type" value="Genomic_DNA"/>
</dbReference>
<dbReference type="Pfam" id="PF13560">
    <property type="entry name" value="HTH_31"/>
    <property type="match status" value="1"/>
</dbReference>
<dbReference type="InterPro" id="IPR001387">
    <property type="entry name" value="Cro/C1-type_HTH"/>
</dbReference>
<dbReference type="SMART" id="SM00530">
    <property type="entry name" value="HTH_XRE"/>
    <property type="match status" value="1"/>
</dbReference>
<accession>A0ABW2XQG8</accession>
<evidence type="ECO:0000259" key="1">
    <source>
        <dbReference type="PROSITE" id="PS50943"/>
    </source>
</evidence>